<reference evidence="3" key="1">
    <citation type="submission" date="2015-04" db="UniProtKB">
        <authorList>
            <consortium name="EnsemblPlants"/>
        </authorList>
    </citation>
    <scope>IDENTIFICATION</scope>
    <source>
        <strain evidence="3">SL10</strain>
    </source>
</reference>
<accession>A0A0E0IAC6</accession>
<feature type="region of interest" description="Disordered" evidence="1">
    <location>
        <begin position="277"/>
        <end position="315"/>
    </location>
</feature>
<evidence type="ECO:0000313" key="3">
    <source>
        <dbReference type="EnsemblPlants" id="ONIVA08G11540.1"/>
    </source>
</evidence>
<feature type="compositionally biased region" description="Basic residues" evidence="1">
    <location>
        <begin position="1"/>
        <end position="13"/>
    </location>
</feature>
<protein>
    <recommendedName>
        <fullName evidence="2">DUF1618 domain-containing protein</fullName>
    </recommendedName>
</protein>
<feature type="compositionally biased region" description="Low complexity" evidence="1">
    <location>
        <begin position="277"/>
        <end position="287"/>
    </location>
</feature>
<dbReference type="InterPro" id="IPR011676">
    <property type="entry name" value="DUF1618"/>
</dbReference>
<dbReference type="PANTHER" id="PTHR33074">
    <property type="entry name" value="EXPRESSED PROTEIN-RELATED"/>
    <property type="match status" value="1"/>
</dbReference>
<reference evidence="3" key="2">
    <citation type="submission" date="2018-04" db="EMBL/GenBank/DDBJ databases">
        <title>OnivRS2 (Oryza nivara Reference Sequence Version 2).</title>
        <authorList>
            <person name="Zhang J."/>
            <person name="Kudrna D."/>
            <person name="Lee S."/>
            <person name="Talag J."/>
            <person name="Rajasekar S."/>
            <person name="Welchert J."/>
            <person name="Hsing Y.-I."/>
            <person name="Wing R.A."/>
        </authorList>
    </citation>
    <scope>NUCLEOTIDE SEQUENCE [LARGE SCALE GENOMIC DNA]</scope>
    <source>
        <strain evidence="3">SL10</strain>
    </source>
</reference>
<sequence length="580" mass="62718">MDRPAHRIKRRRLTPPGAEEPILSLVQPPAVPSLAAAAAAAAGDGYPPWVILQPDGEREGEDEDDEDHPCLTPDAETATASHTSTGHPITVAFSLAAPPAPSRMWFRFSYDADSETRCNCSVIAAHGDSVLINIFYFSNASVHNHEDRFVYRASAAASDRSWARPPSLSMLPPPPVEYTPFQDATGMLRRGEDDLVVAELTVEGKLRHDTLLGVVAKLLVFRSGEWGVKRAPINHGSGSGSSSSRGHDLPAPWPWETDMVVPVGDRLLCYVDLHHTTASSSSPSSPAERFHDDEDDPRGYPKVSRTVGATGDSGGGGGGALKFVDISPRCCCGSLSKGQTSCDRSSQAFVIRTWTLRIGDDVNGDDMAWEMDAMVDASELWSLDAYAGLPLVRPEYPVVNMDDPHLIRLAVTGARQEEGRTYSDETDENYSSLIMVDTRRKTMPSVPPFLHLPFNGETLVSRFSSYFNSNHSSNNGGGGGGGGALPSKVHVNIEPPPPPAAVATGEPRTSDTAEPKIVLVLERFSWRLKGYSIQDMAGGDDMLKAYTILSQDNGRCFRSLLGLPMSFNFELGLAVDDDQE</sequence>
<dbReference type="OMA" id="DDMAWEM"/>
<feature type="region of interest" description="Disordered" evidence="1">
    <location>
        <begin position="46"/>
        <end position="84"/>
    </location>
</feature>
<feature type="compositionally biased region" description="Acidic residues" evidence="1">
    <location>
        <begin position="58"/>
        <end position="67"/>
    </location>
</feature>
<dbReference type="EnsemblPlants" id="ONIVA08G11540.1">
    <property type="protein sequence ID" value="ONIVA08G11540.1"/>
    <property type="gene ID" value="ONIVA08G11540"/>
</dbReference>
<proteinExistence type="predicted"/>
<dbReference type="Proteomes" id="UP000006591">
    <property type="component" value="Chromosome 8"/>
</dbReference>
<evidence type="ECO:0000256" key="1">
    <source>
        <dbReference type="SAM" id="MobiDB-lite"/>
    </source>
</evidence>
<dbReference type="HOGENOM" id="CLU_019112_4_0_1"/>
<dbReference type="STRING" id="4536.A0A0E0IAC6"/>
<evidence type="ECO:0000259" key="2">
    <source>
        <dbReference type="Pfam" id="PF07762"/>
    </source>
</evidence>
<name>A0A0E0IAC6_ORYNI</name>
<organism evidence="3">
    <name type="scientific">Oryza nivara</name>
    <name type="common">Indian wild rice</name>
    <name type="synonym">Oryza sativa f. spontanea</name>
    <dbReference type="NCBI Taxonomy" id="4536"/>
    <lineage>
        <taxon>Eukaryota</taxon>
        <taxon>Viridiplantae</taxon>
        <taxon>Streptophyta</taxon>
        <taxon>Embryophyta</taxon>
        <taxon>Tracheophyta</taxon>
        <taxon>Spermatophyta</taxon>
        <taxon>Magnoliopsida</taxon>
        <taxon>Liliopsida</taxon>
        <taxon>Poales</taxon>
        <taxon>Poaceae</taxon>
        <taxon>BOP clade</taxon>
        <taxon>Oryzoideae</taxon>
        <taxon>Oryzeae</taxon>
        <taxon>Oryzinae</taxon>
        <taxon>Oryza</taxon>
    </lineage>
</organism>
<dbReference type="Gramene" id="ONIVA08G11540.1">
    <property type="protein sequence ID" value="ONIVA08G11540.1"/>
    <property type="gene ID" value="ONIVA08G11540"/>
</dbReference>
<keyword evidence="4" id="KW-1185">Reference proteome</keyword>
<feature type="domain" description="DUF1618" evidence="2">
    <location>
        <begin position="286"/>
        <end position="407"/>
    </location>
</feature>
<evidence type="ECO:0000313" key="4">
    <source>
        <dbReference type="Proteomes" id="UP000006591"/>
    </source>
</evidence>
<dbReference type="AlphaFoldDB" id="A0A0E0IAC6"/>
<dbReference type="Pfam" id="PF07762">
    <property type="entry name" value="DUF1618"/>
    <property type="match status" value="1"/>
</dbReference>
<dbReference type="PANTHER" id="PTHR33074:SF76">
    <property type="entry name" value="OS11G0569701 PROTEIN"/>
    <property type="match status" value="1"/>
</dbReference>
<feature type="region of interest" description="Disordered" evidence="1">
    <location>
        <begin position="1"/>
        <end position="21"/>
    </location>
</feature>